<dbReference type="EMBL" id="FOSQ01000001">
    <property type="protein sequence ID" value="SFK30642.1"/>
    <property type="molecule type" value="Genomic_DNA"/>
</dbReference>
<reference evidence="1 2" key="1">
    <citation type="submission" date="2016-10" db="EMBL/GenBank/DDBJ databases">
        <authorList>
            <person name="de Groot N.N."/>
        </authorList>
    </citation>
    <scope>NUCLEOTIDE SEQUENCE [LARGE SCALE GENOMIC DNA]</scope>
    <source>
        <strain evidence="1 2">DSM 19981</strain>
    </source>
</reference>
<organism evidence="1 2">
    <name type="scientific">Falsiroseomonas stagni DSM 19981</name>
    <dbReference type="NCBI Taxonomy" id="1123062"/>
    <lineage>
        <taxon>Bacteria</taxon>
        <taxon>Pseudomonadati</taxon>
        <taxon>Pseudomonadota</taxon>
        <taxon>Alphaproteobacteria</taxon>
        <taxon>Acetobacterales</taxon>
        <taxon>Roseomonadaceae</taxon>
        <taxon>Falsiroseomonas</taxon>
    </lineage>
</organism>
<proteinExistence type="predicted"/>
<keyword evidence="2" id="KW-1185">Reference proteome</keyword>
<evidence type="ECO:0000313" key="1">
    <source>
        <dbReference type="EMBL" id="SFK30642.1"/>
    </source>
</evidence>
<sequence length="115" mass="11089">MVVRFVIAVLVVVLTGPVAAQPLRTMVVPADEPLVVAPRGQAVPRAPLPVRAAPPPPPALPPGPPAVVPPPAVVLPAGPGLGAFLPALLPIAGAVLLGAGTPGSGNATGAPASTR</sequence>
<gene>
    <name evidence="1" type="ORF">SAMN02745775_1011266</name>
</gene>
<accession>A0A1I3YFN6</accession>
<protein>
    <submittedName>
        <fullName evidence="1">Uncharacterized protein</fullName>
    </submittedName>
</protein>
<dbReference type="AlphaFoldDB" id="A0A1I3YFN6"/>
<evidence type="ECO:0000313" key="2">
    <source>
        <dbReference type="Proteomes" id="UP000199473"/>
    </source>
</evidence>
<dbReference type="STRING" id="1123062.SAMN02745775_1011266"/>
<name>A0A1I3YFN6_9PROT</name>
<dbReference type="RefSeq" id="WP_139225971.1">
    <property type="nucleotide sequence ID" value="NZ_FOSQ01000001.1"/>
</dbReference>
<dbReference type="Proteomes" id="UP000199473">
    <property type="component" value="Unassembled WGS sequence"/>
</dbReference>